<sequence>RRRYRAYHYYLLQTLHESRRKRQSTDFPVHSDRGPALDNSSRCFRRFIVITEFLEMPKTKNISGWHSRIGHCTSALFQIPADCNGLCHVNAFGCQYYRSLQFPCFLKQREGGNCYLREEYRVL</sequence>
<organism evidence="1 2">
    <name type="scientific">Pristionchus entomophagus</name>
    <dbReference type="NCBI Taxonomy" id="358040"/>
    <lineage>
        <taxon>Eukaryota</taxon>
        <taxon>Metazoa</taxon>
        <taxon>Ecdysozoa</taxon>
        <taxon>Nematoda</taxon>
        <taxon>Chromadorea</taxon>
        <taxon>Rhabditida</taxon>
        <taxon>Rhabditina</taxon>
        <taxon>Diplogasteromorpha</taxon>
        <taxon>Diplogasteroidea</taxon>
        <taxon>Neodiplogasteridae</taxon>
        <taxon>Pristionchus</taxon>
    </lineage>
</organism>
<reference evidence="1" key="1">
    <citation type="submission" date="2023-10" db="EMBL/GenBank/DDBJ databases">
        <title>Genome assembly of Pristionchus species.</title>
        <authorList>
            <person name="Yoshida K."/>
            <person name="Sommer R.J."/>
        </authorList>
    </citation>
    <scope>NUCLEOTIDE SEQUENCE</scope>
    <source>
        <strain evidence="1">RS0144</strain>
    </source>
</reference>
<accession>A0AAV5U8R7</accession>
<comment type="caution">
    <text evidence="1">The sequence shown here is derived from an EMBL/GenBank/DDBJ whole genome shotgun (WGS) entry which is preliminary data.</text>
</comment>
<feature type="non-terminal residue" evidence="1">
    <location>
        <position position="1"/>
    </location>
</feature>
<dbReference type="AlphaFoldDB" id="A0AAV5U8R7"/>
<proteinExistence type="predicted"/>
<dbReference type="EMBL" id="BTSX01000006">
    <property type="protein sequence ID" value="GMT02753.1"/>
    <property type="molecule type" value="Genomic_DNA"/>
</dbReference>
<name>A0AAV5U8R7_9BILA</name>
<gene>
    <name evidence="1" type="ORF">PENTCL1PPCAC_24927</name>
</gene>
<evidence type="ECO:0000313" key="2">
    <source>
        <dbReference type="Proteomes" id="UP001432027"/>
    </source>
</evidence>
<evidence type="ECO:0008006" key="3">
    <source>
        <dbReference type="Google" id="ProtNLM"/>
    </source>
</evidence>
<dbReference type="Proteomes" id="UP001432027">
    <property type="component" value="Unassembled WGS sequence"/>
</dbReference>
<evidence type="ECO:0000313" key="1">
    <source>
        <dbReference type="EMBL" id="GMT02753.1"/>
    </source>
</evidence>
<keyword evidence="2" id="KW-1185">Reference proteome</keyword>
<protein>
    <recommendedName>
        <fullName evidence="3">Apple domain-containing protein</fullName>
    </recommendedName>
</protein>